<dbReference type="Proteomes" id="UP000729701">
    <property type="component" value="Unassembled WGS sequence"/>
</dbReference>
<name>A0A951UWY8_9CYAN</name>
<organism evidence="3 4">
    <name type="scientific">Cyanomargarita calcarea GSE-NOS-MK-12-04C</name>
    <dbReference type="NCBI Taxonomy" id="2839659"/>
    <lineage>
        <taxon>Bacteria</taxon>
        <taxon>Bacillati</taxon>
        <taxon>Cyanobacteriota</taxon>
        <taxon>Cyanophyceae</taxon>
        <taxon>Nostocales</taxon>
        <taxon>Cyanomargaritaceae</taxon>
        <taxon>Cyanomargarita</taxon>
    </lineage>
</organism>
<evidence type="ECO:0000313" key="4">
    <source>
        <dbReference type="Proteomes" id="UP000729701"/>
    </source>
</evidence>
<reference evidence="3" key="2">
    <citation type="journal article" date="2022" name="Microbiol. Resour. Announc.">
        <title>Metagenome Sequencing to Explore Phylogenomics of Terrestrial Cyanobacteria.</title>
        <authorList>
            <person name="Ward R.D."/>
            <person name="Stajich J.E."/>
            <person name="Johansen J.R."/>
            <person name="Huntemann M."/>
            <person name="Clum A."/>
            <person name="Foster B."/>
            <person name="Foster B."/>
            <person name="Roux S."/>
            <person name="Palaniappan K."/>
            <person name="Varghese N."/>
            <person name="Mukherjee S."/>
            <person name="Reddy T.B.K."/>
            <person name="Daum C."/>
            <person name="Copeland A."/>
            <person name="Chen I.A."/>
            <person name="Ivanova N.N."/>
            <person name="Kyrpides N.C."/>
            <person name="Shapiro N."/>
            <person name="Eloe-Fadrosh E.A."/>
            <person name="Pietrasiak N."/>
        </authorList>
    </citation>
    <scope>NUCLEOTIDE SEQUENCE</scope>
    <source>
        <strain evidence="3">GSE-NOS-MK-12-04C</strain>
    </source>
</reference>
<dbReference type="Gene3D" id="3.40.630.40">
    <property type="entry name" value="Zn-dependent exopeptidases"/>
    <property type="match status" value="1"/>
</dbReference>
<accession>A0A951UWY8</accession>
<proteinExistence type="predicted"/>
<dbReference type="Pfam" id="PF01520">
    <property type="entry name" value="Amidase_3"/>
    <property type="match status" value="1"/>
</dbReference>
<dbReference type="GO" id="GO:0008745">
    <property type="term" value="F:N-acetylmuramoyl-L-alanine amidase activity"/>
    <property type="evidence" value="ECO:0007669"/>
    <property type="project" value="InterPro"/>
</dbReference>
<gene>
    <name evidence="3" type="ORF">KME60_32760</name>
</gene>
<feature type="domain" description="MurNAc-LAA" evidence="2">
    <location>
        <begin position="176"/>
        <end position="288"/>
    </location>
</feature>
<sequence>MPTLGTNIKCVCPGYLDISAKTGCSQQSERRFTLTFYNTTVQKDIFRMSEDPIISGIDWQQVTAGRVKYTFHLKSVQQWGYQLRYEGTNLIVSFRHPPHTRSLTTGMIEQPLSGIKILLDPGHGGIDTGAQTPSGYREKDVNLIVARLLEAELTNRGATVYLTRSDDKYLSLNDRVAIIDRIEPVIALSIHYNYIPEGADAQRNQGVEIFWYHHQSRGLASSLHDYIVNQMRRPSKGVDWKNLALARPTIAPSVLLELGFMSHPEELNWIIDPSQQQRLSVTLADGIAEWFRSVQ</sequence>
<dbReference type="EMBL" id="JAHHGZ010000062">
    <property type="protein sequence ID" value="MBW4672071.1"/>
    <property type="molecule type" value="Genomic_DNA"/>
</dbReference>
<keyword evidence="1" id="KW-0378">Hydrolase</keyword>
<dbReference type="GO" id="GO:0009253">
    <property type="term" value="P:peptidoglycan catabolic process"/>
    <property type="evidence" value="ECO:0007669"/>
    <property type="project" value="InterPro"/>
</dbReference>
<protein>
    <submittedName>
        <fullName evidence="3">N-acetylmuramoyl-L-alanine amidase</fullName>
    </submittedName>
</protein>
<dbReference type="AlphaFoldDB" id="A0A951UWY8"/>
<comment type="caution">
    <text evidence="3">The sequence shown here is derived from an EMBL/GenBank/DDBJ whole genome shotgun (WGS) entry which is preliminary data.</text>
</comment>
<dbReference type="InterPro" id="IPR002508">
    <property type="entry name" value="MurNAc-LAA_cat"/>
</dbReference>
<evidence type="ECO:0000256" key="1">
    <source>
        <dbReference type="ARBA" id="ARBA00022801"/>
    </source>
</evidence>
<reference evidence="3" key="1">
    <citation type="submission" date="2021-05" db="EMBL/GenBank/DDBJ databases">
        <authorList>
            <person name="Pietrasiak N."/>
            <person name="Ward R."/>
            <person name="Stajich J.E."/>
            <person name="Kurbessoian T."/>
        </authorList>
    </citation>
    <scope>NUCLEOTIDE SEQUENCE</scope>
    <source>
        <strain evidence="3">GSE-NOS-MK-12-04C</strain>
    </source>
</reference>
<dbReference type="GO" id="GO:0030288">
    <property type="term" value="C:outer membrane-bounded periplasmic space"/>
    <property type="evidence" value="ECO:0007669"/>
    <property type="project" value="TreeGrafter"/>
</dbReference>
<evidence type="ECO:0000259" key="2">
    <source>
        <dbReference type="SMART" id="SM00646"/>
    </source>
</evidence>
<dbReference type="PANTHER" id="PTHR30404:SF0">
    <property type="entry name" value="N-ACETYLMURAMOYL-L-ALANINE AMIDASE AMIC"/>
    <property type="match status" value="1"/>
</dbReference>
<dbReference type="InterPro" id="IPR050695">
    <property type="entry name" value="N-acetylmuramoyl_amidase_3"/>
</dbReference>
<dbReference type="SUPFAM" id="SSF53187">
    <property type="entry name" value="Zn-dependent exopeptidases"/>
    <property type="match status" value="1"/>
</dbReference>
<evidence type="ECO:0000313" key="3">
    <source>
        <dbReference type="EMBL" id="MBW4672071.1"/>
    </source>
</evidence>
<dbReference type="CDD" id="cd02696">
    <property type="entry name" value="MurNAc-LAA"/>
    <property type="match status" value="1"/>
</dbReference>
<dbReference type="SMART" id="SM00646">
    <property type="entry name" value="Ami_3"/>
    <property type="match status" value="1"/>
</dbReference>
<dbReference type="PANTHER" id="PTHR30404">
    <property type="entry name" value="N-ACETYLMURAMOYL-L-ALANINE AMIDASE"/>
    <property type="match status" value="1"/>
</dbReference>